<accession>A0AAD4TFD5</accession>
<evidence type="ECO:0000256" key="2">
    <source>
        <dbReference type="SAM" id="SignalP"/>
    </source>
</evidence>
<feature type="compositionally biased region" description="Polar residues" evidence="1">
    <location>
        <begin position="48"/>
        <end position="62"/>
    </location>
</feature>
<feature type="region of interest" description="Disordered" evidence="1">
    <location>
        <begin position="42"/>
        <end position="62"/>
    </location>
</feature>
<dbReference type="AlphaFoldDB" id="A0AAD4TFD5"/>
<organism evidence="3 4">
    <name type="scientific">Papaver atlanticum</name>
    <dbReference type="NCBI Taxonomy" id="357466"/>
    <lineage>
        <taxon>Eukaryota</taxon>
        <taxon>Viridiplantae</taxon>
        <taxon>Streptophyta</taxon>
        <taxon>Embryophyta</taxon>
        <taxon>Tracheophyta</taxon>
        <taxon>Spermatophyta</taxon>
        <taxon>Magnoliopsida</taxon>
        <taxon>Ranunculales</taxon>
        <taxon>Papaveraceae</taxon>
        <taxon>Papaveroideae</taxon>
        <taxon>Papaver</taxon>
    </lineage>
</organism>
<proteinExistence type="predicted"/>
<protein>
    <recommendedName>
        <fullName evidence="5">Secreted protein</fullName>
    </recommendedName>
</protein>
<keyword evidence="4" id="KW-1185">Reference proteome</keyword>
<feature type="chain" id="PRO_5041953314" description="Secreted protein" evidence="2">
    <location>
        <begin position="24"/>
        <end position="62"/>
    </location>
</feature>
<name>A0AAD4TFD5_9MAGN</name>
<evidence type="ECO:0000313" key="4">
    <source>
        <dbReference type="Proteomes" id="UP001202328"/>
    </source>
</evidence>
<dbReference type="Proteomes" id="UP001202328">
    <property type="component" value="Unassembled WGS sequence"/>
</dbReference>
<reference evidence="3" key="1">
    <citation type="submission" date="2022-04" db="EMBL/GenBank/DDBJ databases">
        <title>A functionally conserved STORR gene fusion in Papaver species that diverged 16.8 million years ago.</title>
        <authorList>
            <person name="Catania T."/>
        </authorList>
    </citation>
    <scope>NUCLEOTIDE SEQUENCE</scope>
    <source>
        <strain evidence="3">S-188037</strain>
    </source>
</reference>
<evidence type="ECO:0008006" key="5">
    <source>
        <dbReference type="Google" id="ProtNLM"/>
    </source>
</evidence>
<evidence type="ECO:0000256" key="1">
    <source>
        <dbReference type="SAM" id="MobiDB-lite"/>
    </source>
</evidence>
<feature type="signal peptide" evidence="2">
    <location>
        <begin position="1"/>
        <end position="23"/>
    </location>
</feature>
<sequence>MAKMINIFLKCLFLVLIAMTAFSQNMALAADCKPTTDTYTTDVQTEDGSTAASQQYQVENSC</sequence>
<comment type="caution">
    <text evidence="3">The sequence shown here is derived from an EMBL/GenBank/DDBJ whole genome shotgun (WGS) entry which is preliminary data.</text>
</comment>
<keyword evidence="2" id="KW-0732">Signal</keyword>
<dbReference type="EMBL" id="JAJJMB010002020">
    <property type="protein sequence ID" value="KAI3954165.1"/>
    <property type="molecule type" value="Genomic_DNA"/>
</dbReference>
<evidence type="ECO:0000313" key="3">
    <source>
        <dbReference type="EMBL" id="KAI3954165.1"/>
    </source>
</evidence>
<gene>
    <name evidence="3" type="ORF">MKW98_017989</name>
</gene>